<evidence type="ECO:0008006" key="4">
    <source>
        <dbReference type="Google" id="ProtNLM"/>
    </source>
</evidence>
<organism evidence="2 3">
    <name type="scientific">Penicillium brasilianum</name>
    <dbReference type="NCBI Taxonomy" id="104259"/>
    <lineage>
        <taxon>Eukaryota</taxon>
        <taxon>Fungi</taxon>
        <taxon>Dikarya</taxon>
        <taxon>Ascomycota</taxon>
        <taxon>Pezizomycotina</taxon>
        <taxon>Eurotiomycetes</taxon>
        <taxon>Eurotiomycetidae</taxon>
        <taxon>Eurotiales</taxon>
        <taxon>Aspergillaceae</taxon>
        <taxon>Penicillium</taxon>
    </lineage>
</organism>
<feature type="compositionally biased region" description="Basic and acidic residues" evidence="1">
    <location>
        <begin position="273"/>
        <end position="291"/>
    </location>
</feature>
<dbReference type="AlphaFoldDB" id="A0A1S9RUE1"/>
<dbReference type="EMBL" id="LJBN01000116">
    <property type="protein sequence ID" value="OOQ89144.1"/>
    <property type="molecule type" value="Genomic_DNA"/>
</dbReference>
<evidence type="ECO:0000313" key="2">
    <source>
        <dbReference type="EMBL" id="OOQ89144.1"/>
    </source>
</evidence>
<comment type="caution">
    <text evidence="2">The sequence shown here is derived from an EMBL/GenBank/DDBJ whole genome shotgun (WGS) entry which is preliminary data.</text>
</comment>
<name>A0A1S9RUE1_PENBI</name>
<gene>
    <name evidence="2" type="ORF">PEBR_10804</name>
</gene>
<feature type="region of interest" description="Disordered" evidence="1">
    <location>
        <begin position="273"/>
        <end position="304"/>
    </location>
</feature>
<dbReference type="SUPFAM" id="SSF81383">
    <property type="entry name" value="F-box domain"/>
    <property type="match status" value="1"/>
</dbReference>
<evidence type="ECO:0000256" key="1">
    <source>
        <dbReference type="SAM" id="MobiDB-lite"/>
    </source>
</evidence>
<protein>
    <recommendedName>
        <fullName evidence="4">F-box domain-containing protein</fullName>
    </recommendedName>
</protein>
<proteinExistence type="predicted"/>
<reference evidence="3" key="1">
    <citation type="submission" date="2015-09" db="EMBL/GenBank/DDBJ databases">
        <authorList>
            <person name="Fill T.P."/>
            <person name="Baretta J.F."/>
            <person name="de Almeida L.G."/>
            <person name="Rocha M."/>
            <person name="de Souza D.H."/>
            <person name="Malavazi I."/>
            <person name="Cerdeira L.T."/>
            <person name="Hong H."/>
            <person name="Samborskyy M."/>
            <person name="de Vasconcelos A.T."/>
            <person name="Leadlay P."/>
            <person name="Rodrigues-Filho E."/>
        </authorList>
    </citation>
    <scope>NUCLEOTIDE SEQUENCE [LARGE SCALE GENOMIC DNA]</scope>
    <source>
        <strain evidence="3">LaBioMMi 136</strain>
    </source>
</reference>
<evidence type="ECO:0000313" key="3">
    <source>
        <dbReference type="Proteomes" id="UP000190744"/>
    </source>
</evidence>
<dbReference type="Proteomes" id="UP000190744">
    <property type="component" value="Unassembled WGS sequence"/>
</dbReference>
<dbReference type="InterPro" id="IPR036047">
    <property type="entry name" value="F-box-like_dom_sf"/>
</dbReference>
<dbReference type="Gene3D" id="1.20.1280.50">
    <property type="match status" value="1"/>
</dbReference>
<accession>A0A1S9RUE1</accession>
<sequence>MTTETTESETREVFTSPVLATPEILEMILLQTDMRTLLTSAQRVCRAWSNLISKSPSIQKALFFTPIKDPDRGSDTKRINPLLAEAFAPIFPPKDGSEKHKFDFSDLNWTQDPSSMARFVQKDASWRRMLVQQPPLPELGLFNLYHARGGDTARCFCIPAYGKDQISKSKGLRMSRLFEVLLFSHQVQFCTTVRVYWSTEEPFEFNGSYKNINDELHRMLGQIGIVLYTRKVVQCTIGLERPVSKAERTRMEIIKAYQEQGFDVVGTQQEIEASKRPMIREGESRKEKEEGEGTPTIVKGTDDN</sequence>